<dbReference type="AlphaFoldDB" id="A0A1V9Z604"/>
<proteinExistence type="predicted"/>
<protein>
    <submittedName>
        <fullName evidence="2">Uncharacterized protein</fullName>
    </submittedName>
</protein>
<reference evidence="2 3" key="1">
    <citation type="journal article" date="2014" name="Genome Biol. Evol.">
        <title>The secreted proteins of Achlya hypogyna and Thraustotheca clavata identify the ancestral oomycete secretome and reveal gene acquisitions by horizontal gene transfer.</title>
        <authorList>
            <person name="Misner I."/>
            <person name="Blouin N."/>
            <person name="Leonard G."/>
            <person name="Richards T.A."/>
            <person name="Lane C.E."/>
        </authorList>
    </citation>
    <scope>NUCLEOTIDE SEQUENCE [LARGE SCALE GENOMIC DNA]</scope>
    <source>
        <strain evidence="2 3">ATCC 48635</strain>
    </source>
</reference>
<feature type="region of interest" description="Disordered" evidence="1">
    <location>
        <begin position="460"/>
        <end position="479"/>
    </location>
</feature>
<keyword evidence="3" id="KW-1185">Reference proteome</keyword>
<dbReference type="OrthoDB" id="71332at2759"/>
<dbReference type="EMBL" id="JNBR01000412">
    <property type="protein sequence ID" value="OQR93362.1"/>
    <property type="molecule type" value="Genomic_DNA"/>
</dbReference>
<organism evidence="2 3">
    <name type="scientific">Achlya hypogyna</name>
    <name type="common">Oomycete</name>
    <name type="synonym">Protoachlya hypogyna</name>
    <dbReference type="NCBI Taxonomy" id="1202772"/>
    <lineage>
        <taxon>Eukaryota</taxon>
        <taxon>Sar</taxon>
        <taxon>Stramenopiles</taxon>
        <taxon>Oomycota</taxon>
        <taxon>Saprolegniomycetes</taxon>
        <taxon>Saprolegniales</taxon>
        <taxon>Achlyaceae</taxon>
        <taxon>Achlya</taxon>
    </lineage>
</organism>
<feature type="compositionally biased region" description="Acidic residues" evidence="1">
    <location>
        <begin position="463"/>
        <end position="479"/>
    </location>
</feature>
<evidence type="ECO:0000256" key="1">
    <source>
        <dbReference type="SAM" id="MobiDB-lite"/>
    </source>
</evidence>
<evidence type="ECO:0000313" key="2">
    <source>
        <dbReference type="EMBL" id="OQR93362.1"/>
    </source>
</evidence>
<name>A0A1V9Z604_ACHHY</name>
<gene>
    <name evidence="2" type="ORF">ACHHYP_02600</name>
</gene>
<dbReference type="Proteomes" id="UP000243579">
    <property type="component" value="Unassembled WGS sequence"/>
</dbReference>
<evidence type="ECO:0000313" key="3">
    <source>
        <dbReference type="Proteomes" id="UP000243579"/>
    </source>
</evidence>
<accession>A0A1V9Z604</accession>
<comment type="caution">
    <text evidence="2">The sequence shown here is derived from an EMBL/GenBank/DDBJ whole genome shotgun (WGS) entry which is preliminary data.</text>
</comment>
<sequence length="506" mass="56643">MQRAHCESVCGIAAYAKARLLHRATTGRTVHRIARHQAKELENYFEDLHRTAPQPVDDYVRSQAVLLRSLLNNGTVYVPDDRDIDDVVALGLPAVHSLHDLPSHHVESILARDGSRSPTHHAVAVRLSKKLRQLQREAKALGVLGLRGAQLYRLTPAESSAVKTMAEDPDTTDYAKHHRQAARDVMHYIARLEIHGGPCFSASCRRQCRRDNAGWRASQRRNYWSKPRSLIDDYSDDLEGVDEPRVETEGDEDYDFCNDVDTLPVDNYVRSQAVLLLSLLSDGTVYVPDDRDIDDVVALGLPAVHSLHDLPSHHVESILARDGSRSPAHHAVAVRLSKKLRQLQREAKALGVLGLRGAQLYRLTPAGSSAVKTMAEDPDTTDYAKHHRQATCSLLRAIGRCEVVGGDCCKCILIRRWSRRDIDDNKQKQRRNFWARRHYPIDDYTDDIEGTMDAFAELRNDDASDDSDGVSVNDEDDQDNEYDMCNDVACSTMATDVGIATNCTIS</sequence>